<evidence type="ECO:0000313" key="1">
    <source>
        <dbReference type="EMBL" id="EKC53944.1"/>
    </source>
</evidence>
<reference evidence="1" key="1">
    <citation type="journal article" date="2013" name="Environ. Microbiol.">
        <title>Microbiota from the distal guts of lean and obese adolescents exhibit partial functional redundancy besides clear differences in community structure.</title>
        <authorList>
            <person name="Ferrer M."/>
            <person name="Ruiz A."/>
            <person name="Lanza F."/>
            <person name="Haange S.B."/>
            <person name="Oberbach A."/>
            <person name="Till H."/>
            <person name="Bargiela R."/>
            <person name="Campoy C."/>
            <person name="Segura M.T."/>
            <person name="Richter M."/>
            <person name="von Bergen M."/>
            <person name="Seifert J."/>
            <person name="Suarez A."/>
        </authorList>
    </citation>
    <scope>NUCLEOTIDE SEQUENCE</scope>
</reference>
<protein>
    <recommendedName>
        <fullName evidence="2">DUF4364 domain-containing protein</fullName>
    </recommendedName>
</protein>
<dbReference type="EMBL" id="AJWY01011006">
    <property type="protein sequence ID" value="EKC53944.1"/>
    <property type="molecule type" value="Genomic_DNA"/>
</dbReference>
<organism evidence="1">
    <name type="scientific">human gut metagenome</name>
    <dbReference type="NCBI Taxonomy" id="408170"/>
    <lineage>
        <taxon>unclassified sequences</taxon>
        <taxon>metagenomes</taxon>
        <taxon>organismal metagenomes</taxon>
    </lineage>
</organism>
<comment type="caution">
    <text evidence="1">The sequence shown here is derived from an EMBL/GenBank/DDBJ whole genome shotgun (WGS) entry which is preliminary data.</text>
</comment>
<sequence length="154" mass="17301">MEGLGFIHEKLDIKILILYILNHLPAAVDAQTLSDLVFCDNGIGYFDYSDCLAELVDTAHITEEGGKYRITEKGSRNVREVASSLPYSVRMKADRVTEPIAEQMRRAAMIVAQHTNTPRAGAMCISRFRTGSAGSFPCSCWLPTRRRRARWSTF</sequence>
<gene>
    <name evidence="1" type="ORF">LEA_16110</name>
</gene>
<dbReference type="Pfam" id="PF14277">
    <property type="entry name" value="DUF4364"/>
    <property type="match status" value="1"/>
</dbReference>
<name>K1SEY6_9ZZZZ</name>
<dbReference type="InterPro" id="IPR025374">
    <property type="entry name" value="DUF4364"/>
</dbReference>
<accession>K1SEY6</accession>
<dbReference type="AlphaFoldDB" id="K1SEY6"/>
<proteinExistence type="predicted"/>
<evidence type="ECO:0008006" key="2">
    <source>
        <dbReference type="Google" id="ProtNLM"/>
    </source>
</evidence>